<dbReference type="Pfam" id="PF00375">
    <property type="entry name" value="SDF"/>
    <property type="match status" value="1"/>
</dbReference>
<dbReference type="GO" id="GO:0015501">
    <property type="term" value="F:glutamate:sodium symporter activity"/>
    <property type="evidence" value="ECO:0007669"/>
    <property type="project" value="TreeGrafter"/>
</dbReference>
<feature type="transmembrane region" description="Helical" evidence="7">
    <location>
        <begin position="90"/>
        <end position="112"/>
    </location>
</feature>
<dbReference type="AlphaFoldDB" id="A0A9P0NL53"/>
<dbReference type="SUPFAM" id="SSF118215">
    <property type="entry name" value="Proton glutamate symport protein"/>
    <property type="match status" value="1"/>
</dbReference>
<dbReference type="InterPro" id="IPR001991">
    <property type="entry name" value="Na-dicarboxylate_symporter"/>
</dbReference>
<reference evidence="8" key="1">
    <citation type="submission" date="2022-01" db="EMBL/GenBank/DDBJ databases">
        <authorList>
            <person name="King R."/>
        </authorList>
    </citation>
    <scope>NUCLEOTIDE SEQUENCE</scope>
</reference>
<feature type="transmembrane region" description="Helical" evidence="7">
    <location>
        <begin position="296"/>
        <end position="317"/>
    </location>
</feature>
<dbReference type="PRINTS" id="PR00173">
    <property type="entry name" value="EDTRNSPORT"/>
</dbReference>
<feature type="transmembrane region" description="Helical" evidence="7">
    <location>
        <begin position="225"/>
        <end position="246"/>
    </location>
</feature>
<accession>A0A9P0NL53</accession>
<evidence type="ECO:0000313" key="8">
    <source>
        <dbReference type="EMBL" id="CAH1734580.1"/>
    </source>
</evidence>
<evidence type="ECO:0000256" key="1">
    <source>
        <dbReference type="ARBA" id="ARBA00004141"/>
    </source>
</evidence>
<feature type="transmembrane region" description="Helical" evidence="7">
    <location>
        <begin position="337"/>
        <end position="358"/>
    </location>
</feature>
<gene>
    <name evidence="8" type="ORF">CHIRRI_LOCUS13879</name>
</gene>
<keyword evidence="7" id="KW-0769">Symport</keyword>
<keyword evidence="5 7" id="KW-1133">Transmembrane helix</keyword>
<reference evidence="8" key="2">
    <citation type="submission" date="2022-10" db="EMBL/GenBank/DDBJ databases">
        <authorList>
            <consortium name="ENA_rothamsted_submissions"/>
            <consortium name="culmorum"/>
            <person name="King R."/>
        </authorList>
    </citation>
    <scope>NUCLEOTIDE SEQUENCE</scope>
</reference>
<protein>
    <recommendedName>
        <fullName evidence="7">Amino acid transporter</fullName>
    </recommendedName>
</protein>
<feature type="transmembrane region" description="Helical" evidence="7">
    <location>
        <begin position="187"/>
        <end position="204"/>
    </location>
</feature>
<name>A0A9P0NL53_9DIPT</name>
<organism evidence="8 9">
    <name type="scientific">Chironomus riparius</name>
    <dbReference type="NCBI Taxonomy" id="315576"/>
    <lineage>
        <taxon>Eukaryota</taxon>
        <taxon>Metazoa</taxon>
        <taxon>Ecdysozoa</taxon>
        <taxon>Arthropoda</taxon>
        <taxon>Hexapoda</taxon>
        <taxon>Insecta</taxon>
        <taxon>Pterygota</taxon>
        <taxon>Neoptera</taxon>
        <taxon>Endopterygota</taxon>
        <taxon>Diptera</taxon>
        <taxon>Nematocera</taxon>
        <taxon>Chironomoidea</taxon>
        <taxon>Chironomidae</taxon>
        <taxon>Chironominae</taxon>
        <taxon>Chironomus</taxon>
    </lineage>
</organism>
<dbReference type="InterPro" id="IPR036458">
    <property type="entry name" value="Na:dicarbo_symporter_sf"/>
</dbReference>
<keyword evidence="3 7" id="KW-0813">Transport</keyword>
<comment type="subcellular location">
    <subcellularLocation>
        <location evidence="1 7">Membrane</location>
        <topology evidence="1 7">Multi-pass membrane protein</topology>
    </subcellularLocation>
</comment>
<evidence type="ECO:0000256" key="5">
    <source>
        <dbReference type="ARBA" id="ARBA00022989"/>
    </source>
</evidence>
<dbReference type="GO" id="GO:0005313">
    <property type="term" value="F:L-glutamate transmembrane transporter activity"/>
    <property type="evidence" value="ECO:0007669"/>
    <property type="project" value="TreeGrafter"/>
</dbReference>
<keyword evidence="6 7" id="KW-0472">Membrane</keyword>
<feature type="transmembrane region" description="Helical" evidence="7">
    <location>
        <begin position="55"/>
        <end position="78"/>
    </location>
</feature>
<dbReference type="GO" id="GO:0005886">
    <property type="term" value="C:plasma membrane"/>
    <property type="evidence" value="ECO:0007669"/>
    <property type="project" value="TreeGrafter"/>
</dbReference>
<dbReference type="EMBL" id="OU895880">
    <property type="protein sequence ID" value="CAH1734580.1"/>
    <property type="molecule type" value="Genomic_DNA"/>
</dbReference>
<feature type="transmembrane region" description="Helical" evidence="7">
    <location>
        <begin position="258"/>
        <end position="284"/>
    </location>
</feature>
<feature type="transmembrane region" description="Helical" evidence="7">
    <location>
        <begin position="12"/>
        <end position="35"/>
    </location>
</feature>
<dbReference type="GO" id="GO:0015175">
    <property type="term" value="F:neutral L-amino acid transmembrane transporter activity"/>
    <property type="evidence" value="ECO:0007669"/>
    <property type="project" value="TreeGrafter"/>
</dbReference>
<proteinExistence type="inferred from homology"/>
<evidence type="ECO:0000256" key="2">
    <source>
        <dbReference type="ARBA" id="ARBA00006148"/>
    </source>
</evidence>
<sequence length="419" mass="45373">MVNSRLKASIKRNLLTILTISAVILSIIVGISMRVSHSSYSPRVVMYVNFIGDLFLRMIRAITLPLIISSVIAAIAPLDISLSKKIGTHAIIYIISTTVIAVIIGIILVLTIKPGGKGIENDNVEERERQGNTIVDTMLDLLRNLFPPNIVQATLQTYQTVLTPPDNNTDNVYEWDISSKYVDGTNMLGIISVSIIFAITLSTIRSKVTNLVSVLLEFMQAMMKIVQVIIWITPVAVFFLILAKFLEMDDIVDVFSKLGLYVVTVASGIFIQGFIFLPALYFGFTRKNPFKFLGQIGPAILTAIGTSSSLATLPVSMQCVEENAGIDPRVVRFMLPLGATINMNGTALYEAVAAIFIAQLKQMDLSIGNVVAIVLTATAASIGTAGVPQAGLVTLIMVLDTIGIPAEDVSLIIAIDWIV</sequence>
<comment type="similarity">
    <text evidence="2 7">Belongs to the dicarboxylate/amino acid:cation symporter (DAACS) (TC 2.A.23) family.</text>
</comment>
<evidence type="ECO:0000256" key="3">
    <source>
        <dbReference type="ARBA" id="ARBA00022448"/>
    </source>
</evidence>
<evidence type="ECO:0000256" key="6">
    <source>
        <dbReference type="ARBA" id="ARBA00023136"/>
    </source>
</evidence>
<keyword evidence="4 7" id="KW-0812">Transmembrane</keyword>
<feature type="transmembrane region" description="Helical" evidence="7">
    <location>
        <begin position="370"/>
        <end position="399"/>
    </location>
</feature>
<dbReference type="Proteomes" id="UP001153620">
    <property type="component" value="Chromosome 4"/>
</dbReference>
<keyword evidence="9" id="KW-1185">Reference proteome</keyword>
<dbReference type="InterPro" id="IPR050746">
    <property type="entry name" value="DAACS"/>
</dbReference>
<dbReference type="Gene3D" id="1.10.3860.10">
    <property type="entry name" value="Sodium:dicarboxylate symporter"/>
    <property type="match status" value="1"/>
</dbReference>
<evidence type="ECO:0000256" key="4">
    <source>
        <dbReference type="ARBA" id="ARBA00022692"/>
    </source>
</evidence>
<evidence type="ECO:0000313" key="9">
    <source>
        <dbReference type="Proteomes" id="UP001153620"/>
    </source>
</evidence>
<dbReference type="PANTHER" id="PTHR11958:SF63">
    <property type="entry name" value="AMINO ACID TRANSPORTER"/>
    <property type="match status" value="1"/>
</dbReference>
<dbReference type="PANTHER" id="PTHR11958">
    <property type="entry name" value="SODIUM/DICARBOXYLATE SYMPORTER-RELATED"/>
    <property type="match status" value="1"/>
</dbReference>
<evidence type="ECO:0000256" key="7">
    <source>
        <dbReference type="RuleBase" id="RU361216"/>
    </source>
</evidence>